<dbReference type="Pfam" id="PF00450">
    <property type="entry name" value="Peptidase_S10"/>
    <property type="match status" value="1"/>
</dbReference>
<dbReference type="Proteomes" id="UP000029448">
    <property type="component" value="Unassembled WGS sequence"/>
</dbReference>
<proteinExistence type="predicted"/>
<dbReference type="OrthoDB" id="9770107at2"/>
<evidence type="ECO:0000313" key="7">
    <source>
        <dbReference type="EMBL" id="KGB26437.1"/>
    </source>
</evidence>
<protein>
    <submittedName>
        <fullName evidence="6">Peptidase S10</fullName>
    </submittedName>
</protein>
<evidence type="ECO:0000313" key="8">
    <source>
        <dbReference type="Proteomes" id="UP000029448"/>
    </source>
</evidence>
<dbReference type="PANTHER" id="PTHR11802:SF3">
    <property type="entry name" value="RETINOID-INDUCIBLE SERINE CARBOXYPEPTIDASE"/>
    <property type="match status" value="1"/>
</dbReference>
<sequence>MAEFFVSGDKHHMFSPVLRAVRASFRKSHAPVAFAALLCLSTAPVLTHAAPTAAKTEAAPAPEGAKNTPPAFQGAAALLPDDAVTHHTDTFAGRKISYTARAGTLVLRDDAGKPTARMFYVAYTQDGADPAHRPVSFFFNGGPGAGTAYLHLGAAGPTMLSFPSGNPTDGANAKLALNPDSWLPQTDMVFLDAPGTGWSLPTDPKTADKTFYGVKQDARAFAKTIQLWASTNKRLASPRYLVGESYGGIRSIEVAEALAQQQNLLVNGIVMISPALDMTLLDTAANPLASALVLPSYEASRLALQHKLSPESAAHQLDEAYHYALGAYLSTLINTPPTGDAARDFYEDVATHTGLPQDVIAKERGAPDPGAHDVRSREGRLYSLYDGTLSIADPFPEGVSNSDSPDPVLAGFGRAYGSAFEQYAATALNFHTDLSYNLLSMKVNGAWDFRGDGEPIARQIPVLRRLLALNPTLRIFIANGYYDLACPFASSRWVAEHIPVGRNRIGLHLYPGGHMLYTRPETRAALAQDVKAFLSP</sequence>
<evidence type="ECO:0000313" key="9">
    <source>
        <dbReference type="Proteomes" id="UP000321800"/>
    </source>
</evidence>
<evidence type="ECO:0000256" key="5">
    <source>
        <dbReference type="ARBA" id="ARBA00023180"/>
    </source>
</evidence>
<name>A0A094YYG9_9PROT</name>
<gene>
    <name evidence="7" type="ORF">AtDm6_0186</name>
    <name evidence="6" type="ORF">ATR01nite_12710</name>
</gene>
<dbReference type="Gene3D" id="3.40.50.1820">
    <property type="entry name" value="alpha/beta hydrolase"/>
    <property type="match status" value="1"/>
</dbReference>
<keyword evidence="3" id="KW-0732">Signal</keyword>
<dbReference type="EMBL" id="BJVR01000009">
    <property type="protein sequence ID" value="GEL50196.1"/>
    <property type="molecule type" value="Genomic_DNA"/>
</dbReference>
<dbReference type="PROSITE" id="PS00131">
    <property type="entry name" value="CARBOXYPEPT_SER_SER"/>
    <property type="match status" value="1"/>
</dbReference>
<dbReference type="InterPro" id="IPR029058">
    <property type="entry name" value="AB_hydrolase_fold"/>
</dbReference>
<keyword evidence="1" id="KW-0121">Carboxypeptidase</keyword>
<evidence type="ECO:0000313" key="6">
    <source>
        <dbReference type="EMBL" id="GEL50196.1"/>
    </source>
</evidence>
<dbReference type="STRING" id="104102.AtDm6_0186"/>
<dbReference type="AlphaFoldDB" id="A0A094YYG9"/>
<dbReference type="GO" id="GO:0004185">
    <property type="term" value="F:serine-type carboxypeptidase activity"/>
    <property type="evidence" value="ECO:0007669"/>
    <property type="project" value="InterPro"/>
</dbReference>
<reference evidence="6 9" key="2">
    <citation type="submission" date="2019-07" db="EMBL/GenBank/DDBJ databases">
        <title>Whole genome shotgun sequence of Acetobacter tropicalis NBRC 16470.</title>
        <authorList>
            <person name="Hosoyama A."/>
            <person name="Uohara A."/>
            <person name="Ohji S."/>
            <person name="Ichikawa N."/>
        </authorList>
    </citation>
    <scope>NUCLEOTIDE SEQUENCE [LARGE SCALE GENOMIC DNA]</scope>
    <source>
        <strain evidence="6 9">NBRC 16470</strain>
    </source>
</reference>
<dbReference type="PATRIC" id="fig|104102.7.peg.183"/>
<accession>A0A094YYG9</accession>
<evidence type="ECO:0000256" key="2">
    <source>
        <dbReference type="ARBA" id="ARBA00022670"/>
    </source>
</evidence>
<dbReference type="InterPro" id="IPR018202">
    <property type="entry name" value="Ser_caboxypep_ser_AS"/>
</dbReference>
<dbReference type="Proteomes" id="UP000321800">
    <property type="component" value="Unassembled WGS sequence"/>
</dbReference>
<keyword evidence="5" id="KW-0325">Glycoprotein</keyword>
<organism evidence="7 8">
    <name type="scientific">Acetobacter tropicalis</name>
    <dbReference type="NCBI Taxonomy" id="104102"/>
    <lineage>
        <taxon>Bacteria</taxon>
        <taxon>Pseudomonadati</taxon>
        <taxon>Pseudomonadota</taxon>
        <taxon>Alphaproteobacteria</taxon>
        <taxon>Acetobacterales</taxon>
        <taxon>Acetobacteraceae</taxon>
        <taxon>Acetobacter</taxon>
    </lineage>
</organism>
<evidence type="ECO:0000256" key="3">
    <source>
        <dbReference type="ARBA" id="ARBA00022729"/>
    </source>
</evidence>
<comment type="caution">
    <text evidence="7">The sequence shown here is derived from an EMBL/GenBank/DDBJ whole genome shotgun (WGS) entry which is preliminary data.</text>
</comment>
<dbReference type="GO" id="GO:0006508">
    <property type="term" value="P:proteolysis"/>
    <property type="evidence" value="ECO:0007669"/>
    <property type="project" value="UniProtKB-KW"/>
</dbReference>
<dbReference type="PANTHER" id="PTHR11802">
    <property type="entry name" value="SERINE PROTEASE FAMILY S10 SERINE CARBOXYPEPTIDASE"/>
    <property type="match status" value="1"/>
</dbReference>
<dbReference type="EMBL" id="JOKM01000008">
    <property type="protein sequence ID" value="KGB26437.1"/>
    <property type="molecule type" value="Genomic_DNA"/>
</dbReference>
<dbReference type="SUPFAM" id="SSF53474">
    <property type="entry name" value="alpha/beta-Hydrolases"/>
    <property type="match status" value="1"/>
</dbReference>
<evidence type="ECO:0000256" key="1">
    <source>
        <dbReference type="ARBA" id="ARBA00022645"/>
    </source>
</evidence>
<keyword evidence="8" id="KW-1185">Reference proteome</keyword>
<keyword evidence="4" id="KW-0378">Hydrolase</keyword>
<dbReference type="InterPro" id="IPR001563">
    <property type="entry name" value="Peptidase_S10"/>
</dbReference>
<evidence type="ECO:0000256" key="4">
    <source>
        <dbReference type="ARBA" id="ARBA00022801"/>
    </source>
</evidence>
<keyword evidence="2" id="KW-0645">Protease</keyword>
<reference evidence="7 8" key="1">
    <citation type="submission" date="2014-06" db="EMBL/GenBank/DDBJ databases">
        <title>Functional and comparative genomic analyses of the Drosophila gut microbiota identify candidate symbiosis factors.</title>
        <authorList>
            <person name="Newell P.D."/>
            <person name="Chaston J.M."/>
            <person name="Douglas A.E."/>
        </authorList>
    </citation>
    <scope>NUCLEOTIDE SEQUENCE [LARGE SCALE GENOMIC DNA]</scope>
    <source>
        <strain evidence="7 8">DmCS_006</strain>
    </source>
</reference>